<evidence type="ECO:0000313" key="1">
    <source>
        <dbReference type="EMBL" id="RTH03262.1"/>
    </source>
</evidence>
<proteinExistence type="predicted"/>
<dbReference type="Proteomes" id="UP000288082">
    <property type="component" value="Unassembled WGS sequence"/>
</dbReference>
<name>A0A430R751_THESC</name>
<protein>
    <recommendedName>
        <fullName evidence="3">Piwi domain-containing protein</fullName>
    </recommendedName>
</protein>
<reference evidence="1 2" key="1">
    <citation type="journal article" date="2019" name="Extremophiles">
        <title>Biogeography of thermophiles and predominance of Thermus scotoductus in domestic water heaters.</title>
        <authorList>
            <person name="Wilpiszeski R.L."/>
            <person name="Zhang Z."/>
            <person name="House C.H."/>
        </authorList>
    </citation>
    <scope>NUCLEOTIDE SEQUENCE [LARGE SCALE GENOMIC DNA]</scope>
    <source>
        <strain evidence="1 2">38_S38</strain>
    </source>
</reference>
<dbReference type="SUPFAM" id="SSF53098">
    <property type="entry name" value="Ribonuclease H-like"/>
    <property type="match status" value="1"/>
</dbReference>
<accession>A0A430R751</accession>
<dbReference type="InterPro" id="IPR012337">
    <property type="entry name" value="RNaseH-like_sf"/>
</dbReference>
<gene>
    <name evidence="1" type="ORF">CSW50_05570</name>
</gene>
<dbReference type="EMBL" id="PELM01000143">
    <property type="protein sequence ID" value="RTH03262.1"/>
    <property type="molecule type" value="Genomic_DNA"/>
</dbReference>
<sequence length="535" mass="60084">MAAEGVVAEGPFKGHPLVLASHPVFRVEVVRLEQGFFALVDMEHRVLTKDGIERIPNGLLEYFQSLAPEQPLGALDLEARKELPLTEAPPRARLLLHPAHQAALEAPAAQGRGARRLSKDTFAGNQFRFNDLLKHASHFADFLDPSPLTLPLPLERVSAGRLRMARGVGLEAKEVNRLAFLGPQRVRVLLAFPEDKVVKKNSKPAGHTGNHIHIRTRGEGEYHVNKRTFVEETPHELSTRELLLYHFVDRERLQNAKNEKHVLAAMWNVPSLIATWRKWGLDLEPVRPPVKYAPTGEVLEGGSKRNGVDVAVILAPESVKQLALDALKKKIRRDLKVQRVQVVNPDTLLARAEASSFAYHLAVRAGALPFKIEGFSWYVLGLRKGKNNISWRLLEPGGQPVDEGPGFPGKEEELPPNTLVHYRGERKYLKQVQAWTKRPVIWIQESHLRFSMKELPLGSYFRPLPEVAYLHTHSGNPGWPRALRVEVVQGDVPLEEVLAQVYWLTKPAGGLYNPGKLPLSVVDETSWPRERKKPS</sequence>
<evidence type="ECO:0008006" key="3">
    <source>
        <dbReference type="Google" id="ProtNLM"/>
    </source>
</evidence>
<organism evidence="1 2">
    <name type="scientific">Thermus scotoductus</name>
    <dbReference type="NCBI Taxonomy" id="37636"/>
    <lineage>
        <taxon>Bacteria</taxon>
        <taxon>Thermotogati</taxon>
        <taxon>Deinococcota</taxon>
        <taxon>Deinococci</taxon>
        <taxon>Thermales</taxon>
        <taxon>Thermaceae</taxon>
        <taxon>Thermus</taxon>
    </lineage>
</organism>
<dbReference type="AlphaFoldDB" id="A0A430R751"/>
<evidence type="ECO:0000313" key="2">
    <source>
        <dbReference type="Proteomes" id="UP000288082"/>
    </source>
</evidence>
<comment type="caution">
    <text evidence="1">The sequence shown here is derived from an EMBL/GenBank/DDBJ whole genome shotgun (WGS) entry which is preliminary data.</text>
</comment>